<feature type="domain" description="Putative restriction endonuclease" evidence="1">
    <location>
        <begin position="12"/>
        <end position="162"/>
    </location>
</feature>
<dbReference type="OrthoDB" id="151907at2"/>
<dbReference type="SUPFAM" id="SSF52980">
    <property type="entry name" value="Restriction endonuclease-like"/>
    <property type="match status" value="1"/>
</dbReference>
<dbReference type="InterPro" id="IPR012296">
    <property type="entry name" value="Nuclease_put_TT1808"/>
</dbReference>
<proteinExistence type="predicted"/>
<evidence type="ECO:0000313" key="2">
    <source>
        <dbReference type="EMBL" id="PDV98751.1"/>
    </source>
</evidence>
<comment type="caution">
    <text evidence="2">The sequence shown here is derived from an EMBL/GenBank/DDBJ whole genome shotgun (WGS) entry which is preliminary data.</text>
</comment>
<dbReference type="CDD" id="cd06260">
    <property type="entry name" value="DUF820-like"/>
    <property type="match status" value="1"/>
</dbReference>
<sequence>MTAQPKRYMTEEEYIEFEVASSRKHEYYQGDIFAMTGGTEPHNLLAGNAYASLHAQLRRRPCRVYPSDQRIKVLTTGLHTYPDVTVVCGQPQFIEASRLTITNPTVIIEVLSPSTERYDRGMKFQQYRTIPSFQDYILIAQDDHRIEHFTRQEHGIWLLYEAIGITAHVSIRSIDCVLTIEDVYEKVELAPNKMGITREAANEECDE</sequence>
<reference evidence="2 3" key="1">
    <citation type="submission" date="2016-05" db="EMBL/GenBank/DDBJ databases">
        <authorList>
            <person name="Lavstsen T."/>
            <person name="Jespersen J.S."/>
        </authorList>
    </citation>
    <scope>NUCLEOTIDE SEQUENCE [LARGE SCALE GENOMIC DNA]</scope>
    <source>
        <strain evidence="2 3">B7-9</strain>
    </source>
</reference>
<dbReference type="PANTHER" id="PTHR36558:SF1">
    <property type="entry name" value="RESTRICTION ENDONUCLEASE DOMAIN-CONTAINING PROTEIN-RELATED"/>
    <property type="match status" value="1"/>
</dbReference>
<dbReference type="PANTHER" id="PTHR36558">
    <property type="entry name" value="GLR1098 PROTEIN"/>
    <property type="match status" value="1"/>
</dbReference>
<protein>
    <recommendedName>
        <fullName evidence="1">Putative restriction endonuclease domain-containing protein</fullName>
    </recommendedName>
</protein>
<dbReference type="RefSeq" id="WP_097653193.1">
    <property type="nucleotide sequence ID" value="NZ_LYXE01000090.1"/>
</dbReference>
<dbReference type="Proteomes" id="UP000220922">
    <property type="component" value="Unassembled WGS sequence"/>
</dbReference>
<dbReference type="InterPro" id="IPR011335">
    <property type="entry name" value="Restrct_endonuc-II-like"/>
</dbReference>
<gene>
    <name evidence="2" type="ORF">A9Q02_02105</name>
</gene>
<dbReference type="Pfam" id="PF05685">
    <property type="entry name" value="Uma2"/>
    <property type="match status" value="1"/>
</dbReference>
<dbReference type="AlphaFoldDB" id="A0A2H3KL32"/>
<dbReference type="EMBL" id="LYXE01000090">
    <property type="protein sequence ID" value="PDV98751.1"/>
    <property type="molecule type" value="Genomic_DNA"/>
</dbReference>
<evidence type="ECO:0000313" key="3">
    <source>
        <dbReference type="Proteomes" id="UP000220922"/>
    </source>
</evidence>
<evidence type="ECO:0000259" key="1">
    <source>
        <dbReference type="Pfam" id="PF05685"/>
    </source>
</evidence>
<organism evidence="2 3">
    <name type="scientific">Candidatus Chloroploca asiatica</name>
    <dbReference type="NCBI Taxonomy" id="1506545"/>
    <lineage>
        <taxon>Bacteria</taxon>
        <taxon>Bacillati</taxon>
        <taxon>Chloroflexota</taxon>
        <taxon>Chloroflexia</taxon>
        <taxon>Chloroflexales</taxon>
        <taxon>Chloroflexineae</taxon>
        <taxon>Oscillochloridaceae</taxon>
        <taxon>Candidatus Chloroploca</taxon>
    </lineage>
</organism>
<dbReference type="Gene3D" id="3.90.1570.10">
    <property type="entry name" value="tt1808, chain A"/>
    <property type="match status" value="1"/>
</dbReference>
<keyword evidence="3" id="KW-1185">Reference proteome</keyword>
<accession>A0A2H3KL32</accession>
<dbReference type="InterPro" id="IPR008538">
    <property type="entry name" value="Uma2"/>
</dbReference>
<name>A0A2H3KL32_9CHLR</name>